<accession>A0ABV6JSW3</accession>
<feature type="domain" description="Metallo-beta-lactamase" evidence="5">
    <location>
        <begin position="61"/>
        <end position="269"/>
    </location>
</feature>
<gene>
    <name evidence="6" type="ORF">ACFFGY_11190</name>
</gene>
<dbReference type="PANTHER" id="PTHR42978">
    <property type="entry name" value="QUORUM-QUENCHING LACTONASE YTNP-RELATED-RELATED"/>
    <property type="match status" value="1"/>
</dbReference>
<dbReference type="SMART" id="SM00849">
    <property type="entry name" value="Lactamase_B"/>
    <property type="match status" value="1"/>
</dbReference>
<evidence type="ECO:0000313" key="6">
    <source>
        <dbReference type="EMBL" id="MFC0408818.1"/>
    </source>
</evidence>
<evidence type="ECO:0000256" key="2">
    <source>
        <dbReference type="ARBA" id="ARBA00022723"/>
    </source>
</evidence>
<dbReference type="PANTHER" id="PTHR42978:SF6">
    <property type="entry name" value="QUORUM-QUENCHING LACTONASE YTNP-RELATED"/>
    <property type="match status" value="1"/>
</dbReference>
<evidence type="ECO:0000313" key="7">
    <source>
        <dbReference type="Proteomes" id="UP001589865"/>
    </source>
</evidence>
<dbReference type="Gene3D" id="3.60.15.10">
    <property type="entry name" value="Ribonuclease Z/Hydroxyacylglutathione hydrolase-like"/>
    <property type="match status" value="1"/>
</dbReference>
<keyword evidence="7" id="KW-1185">Reference proteome</keyword>
<proteinExistence type="inferred from homology"/>
<reference evidence="6 7" key="1">
    <citation type="submission" date="2024-09" db="EMBL/GenBank/DDBJ databases">
        <authorList>
            <person name="Sun Q."/>
            <person name="Mori K."/>
        </authorList>
    </citation>
    <scope>NUCLEOTIDE SEQUENCE [LARGE SCALE GENOMIC DNA]</scope>
    <source>
        <strain evidence="6 7">TBRC 5777</strain>
    </source>
</reference>
<keyword evidence="2" id="KW-0479">Metal-binding</keyword>
<dbReference type="InterPro" id="IPR001279">
    <property type="entry name" value="Metallo-B-lactamas"/>
</dbReference>
<evidence type="ECO:0000256" key="4">
    <source>
        <dbReference type="ARBA" id="ARBA00022833"/>
    </source>
</evidence>
<dbReference type="Pfam" id="PF00753">
    <property type="entry name" value="Lactamase_B"/>
    <property type="match status" value="1"/>
</dbReference>
<evidence type="ECO:0000256" key="3">
    <source>
        <dbReference type="ARBA" id="ARBA00022801"/>
    </source>
</evidence>
<sequence>MTPDPSNGAHAYTVGRYRVTVVSDGHNTAPLAPDFVRNAPTEAVQAALARAGWPTDTLTTSYAPILIEGDGRLALIDTGVGPDAGSAPGSTRGRLLANLAALGVSHEDVDTVVISHFHGDHVGGLVSHGAPVFPRASVHVPEPEWHFWMSDEERTAAPSGRMRNLFDSNRAIFAALPAPHPFRWGDEVIPGLRAVGTPGHSIGHTSFDLVSGGQRVFVQGDLTNHAALFLPHPDWFAGFDQDGPQAVRSRLEWYRRLAAERVAVQAFHHPFPGLSYLEAEGDGFRRVPIEGV</sequence>
<comment type="caution">
    <text evidence="6">The sequence shown here is derived from an EMBL/GenBank/DDBJ whole genome shotgun (WGS) entry which is preliminary data.</text>
</comment>
<dbReference type="SUPFAM" id="SSF56281">
    <property type="entry name" value="Metallo-hydrolase/oxidoreductase"/>
    <property type="match status" value="1"/>
</dbReference>
<keyword evidence="4" id="KW-0862">Zinc</keyword>
<dbReference type="CDD" id="cd07720">
    <property type="entry name" value="OPHC2-like_MBL-fold"/>
    <property type="match status" value="1"/>
</dbReference>
<evidence type="ECO:0000259" key="5">
    <source>
        <dbReference type="SMART" id="SM00849"/>
    </source>
</evidence>
<protein>
    <submittedName>
        <fullName evidence="6">MBL fold metallo-hydrolase</fullName>
    </submittedName>
</protein>
<dbReference type="RefSeq" id="WP_377044566.1">
    <property type="nucleotide sequence ID" value="NZ_JBHLUN010000007.1"/>
</dbReference>
<evidence type="ECO:0000256" key="1">
    <source>
        <dbReference type="ARBA" id="ARBA00007749"/>
    </source>
</evidence>
<dbReference type="InterPro" id="IPR051013">
    <property type="entry name" value="MBL_superfamily_lactonases"/>
</dbReference>
<dbReference type="Proteomes" id="UP001589865">
    <property type="component" value="Unassembled WGS sequence"/>
</dbReference>
<comment type="similarity">
    <text evidence="1">Belongs to the metallo-beta-lactamase superfamily.</text>
</comment>
<organism evidence="6 7">
    <name type="scientific">Roseomonas elaeocarpi</name>
    <dbReference type="NCBI Taxonomy" id="907779"/>
    <lineage>
        <taxon>Bacteria</taxon>
        <taxon>Pseudomonadati</taxon>
        <taxon>Pseudomonadota</taxon>
        <taxon>Alphaproteobacteria</taxon>
        <taxon>Acetobacterales</taxon>
        <taxon>Roseomonadaceae</taxon>
        <taxon>Roseomonas</taxon>
    </lineage>
</organism>
<dbReference type="InterPro" id="IPR036866">
    <property type="entry name" value="RibonucZ/Hydroxyglut_hydro"/>
</dbReference>
<dbReference type="EMBL" id="JBHLUN010000007">
    <property type="protein sequence ID" value="MFC0408818.1"/>
    <property type="molecule type" value="Genomic_DNA"/>
</dbReference>
<keyword evidence="3" id="KW-0378">Hydrolase</keyword>
<name>A0ABV6JSW3_9PROT</name>